<feature type="region of interest" description="Disordered" evidence="1">
    <location>
        <begin position="1"/>
        <end position="56"/>
    </location>
</feature>
<dbReference type="EMBL" id="MN740444">
    <property type="protein sequence ID" value="QHU26715.1"/>
    <property type="molecule type" value="Genomic_DNA"/>
</dbReference>
<accession>A0A6C0L9E1</accession>
<organism evidence="2">
    <name type="scientific">viral metagenome</name>
    <dbReference type="NCBI Taxonomy" id="1070528"/>
    <lineage>
        <taxon>unclassified sequences</taxon>
        <taxon>metagenomes</taxon>
        <taxon>organismal metagenomes</taxon>
    </lineage>
</organism>
<evidence type="ECO:0000313" key="2">
    <source>
        <dbReference type="EMBL" id="QHU26715.1"/>
    </source>
</evidence>
<proteinExistence type="predicted"/>
<name>A0A6C0L9E1_9ZZZZ</name>
<feature type="region of interest" description="Disordered" evidence="1">
    <location>
        <begin position="380"/>
        <end position="405"/>
    </location>
</feature>
<reference evidence="2" key="1">
    <citation type="journal article" date="2020" name="Nature">
        <title>Giant virus diversity and host interactions through global metagenomics.</title>
        <authorList>
            <person name="Schulz F."/>
            <person name="Roux S."/>
            <person name="Paez-Espino D."/>
            <person name="Jungbluth S."/>
            <person name="Walsh D.A."/>
            <person name="Denef V.J."/>
            <person name="McMahon K.D."/>
            <person name="Konstantinidis K.T."/>
            <person name="Eloe-Fadrosh E.A."/>
            <person name="Kyrpides N.C."/>
            <person name="Woyke T."/>
        </authorList>
    </citation>
    <scope>NUCLEOTIDE SEQUENCE</scope>
    <source>
        <strain evidence="2">GVMAG-M-3300027759-42</strain>
    </source>
</reference>
<feature type="compositionally biased region" description="Basic residues" evidence="1">
    <location>
        <begin position="382"/>
        <end position="405"/>
    </location>
</feature>
<feature type="compositionally biased region" description="Low complexity" evidence="1">
    <location>
        <begin position="10"/>
        <end position="25"/>
    </location>
</feature>
<evidence type="ECO:0000256" key="1">
    <source>
        <dbReference type="SAM" id="MobiDB-lite"/>
    </source>
</evidence>
<dbReference type="AlphaFoldDB" id="A0A6C0L9E1"/>
<protein>
    <submittedName>
        <fullName evidence="2">Uncharacterized protein</fullName>
    </submittedName>
</protein>
<feature type="compositionally biased region" description="Gly residues" evidence="1">
    <location>
        <begin position="26"/>
        <end position="35"/>
    </location>
</feature>
<sequence>MFNGFFGSKPAAAAQGEGEAPTEGTGAQGAAGAGGEEVPAFTEVEDEEPISKSSSIESNSAFEVDIPLLVVPNKMGGPPTLHIAKVFKVENKPDVTMESINNTHARIDVNKKTSDIATMITGAIPQNYKSQFQKAYNNAEFLSTGTDTGLSKVNRFFDVGATNLLGRAKRKITGSVATPQEVRTNIQKYINSTPTDLKKYDDLKEYVDNTGDKWVNDAFMLDKYKELVSEVTRIGQASSVISSAASSAASYASNLVSSSDATAAINAIEFALNNNLNNMDASYKKALKNLKTYIESNGSPDSSNPDNATIVKEMKLYGIASYDKMSIGVGNRTNFSRIKANLPKFELSNDNKPRWKGFGRSAFTSPTQFMQALLTSIAFGGKRTRKHKKSKTQKGGRRHKKTRKH</sequence>